<keyword evidence="1" id="KW-0723">Serine/threonine-protein kinase</keyword>
<dbReference type="Proteomes" id="UP000214366">
    <property type="component" value="Segment"/>
</dbReference>
<proteinExistence type="predicted"/>
<dbReference type="SUPFAM" id="SSF56112">
    <property type="entry name" value="Protein kinase-like (PK-like)"/>
    <property type="match status" value="1"/>
</dbReference>
<evidence type="ECO:0000259" key="6">
    <source>
        <dbReference type="PROSITE" id="PS50011"/>
    </source>
</evidence>
<dbReference type="PANTHER" id="PTHR24351">
    <property type="entry name" value="RIBOSOMAL PROTEIN S6 KINASE"/>
    <property type="match status" value="1"/>
</dbReference>
<evidence type="ECO:0000256" key="1">
    <source>
        <dbReference type="ARBA" id="ARBA00022527"/>
    </source>
</evidence>
<dbReference type="KEGG" id="vg:18266923"/>
<evidence type="ECO:0000256" key="5">
    <source>
        <dbReference type="ARBA" id="ARBA00022840"/>
    </source>
</evidence>
<dbReference type="GeneID" id="18266923"/>
<dbReference type="Gene3D" id="1.10.510.10">
    <property type="entry name" value="Transferase(Phosphotransferase) domain 1"/>
    <property type="match status" value="1"/>
</dbReference>
<keyword evidence="3" id="KW-0547">Nucleotide-binding</keyword>
<dbReference type="Pfam" id="PF00069">
    <property type="entry name" value="Pkinase"/>
    <property type="match status" value="1"/>
</dbReference>
<dbReference type="PROSITE" id="PS00108">
    <property type="entry name" value="PROTEIN_KINASE_ST"/>
    <property type="match status" value="1"/>
</dbReference>
<dbReference type="RefSeq" id="YP_009001780.1">
    <property type="nucleotide sequence ID" value="NC_023442.1"/>
</dbReference>
<sequence length="269" mass="32050">MDMFNSEFTDFQKQFVLQPQYNLTDGKFGKVSVYKHEPTQKELLVKYIKSKYFNPIEPYVHYLMKNNKFFVKLYYSINWLSGHLLIMDFVKQGDLFDVINTRTLSEDEVKLIVCQLVDALNALHVNNLIHNDVKLENILYRDNGQIVLCDYGLCQHIGIKSIYNGTLDYFSPEKINHGPYDTHFDWWAVGIVTYELLTKQNHPFKTNNIENLNISKLKLRQKEQVLFFNYNMSVKAKKFIYQLLNYNLHNRLVTYKEIKQHDFLKCNIY</sequence>
<dbReference type="SMART" id="SM00220">
    <property type="entry name" value="S_TKc"/>
    <property type="match status" value="1"/>
</dbReference>
<evidence type="ECO:0000313" key="7">
    <source>
        <dbReference type="EMBL" id="AHH82592.1"/>
    </source>
</evidence>
<evidence type="ECO:0000256" key="2">
    <source>
        <dbReference type="ARBA" id="ARBA00022679"/>
    </source>
</evidence>
<reference evidence="7 8" key="1">
    <citation type="journal article" date="1993" name="J. Gen. Virol.">
        <title>Nucleotide sequence of the Buzura suppressaria single nucleocapsid nuclear polyhedrosis virus polyhedrin gene.</title>
        <authorList>
            <person name="Hu Z.H."/>
            <person name="Liu M.F."/>
            <person name="Jin F."/>
            <person name="Wang Z.X."/>
            <person name="Liu X.Y."/>
            <person name="Li M.J."/>
            <person name="Liang B.F."/>
            <person name="Xie T.E."/>
        </authorList>
    </citation>
    <scope>NUCLEOTIDE SEQUENCE [LARGE SCALE GENOMIC DNA]</scope>
    <source>
        <strain evidence="7">Hubei</strain>
    </source>
</reference>
<organism evidence="7 8">
    <name type="scientific">Buzura suppressaria nuclear polyhedrosis virus</name>
    <name type="common">BsNPV</name>
    <dbReference type="NCBI Taxonomy" id="74320"/>
    <lineage>
        <taxon>Viruses</taxon>
        <taxon>Viruses incertae sedis</taxon>
        <taxon>Naldaviricetes</taxon>
        <taxon>Lefavirales</taxon>
        <taxon>Baculoviridae</taxon>
        <taxon>Alphabaculovirus</taxon>
        <taxon>Alphabaculovirus busuppressariae</taxon>
    </lineage>
</organism>
<dbReference type="OrthoDB" id="8955at10239"/>
<organismHost>
    <name type="scientific">Lepidoptera</name>
    <name type="common">moths &amp; butterflies</name>
    <dbReference type="NCBI Taxonomy" id="7088"/>
</organismHost>
<keyword evidence="4" id="KW-0418">Kinase</keyword>
<protein>
    <submittedName>
        <fullName evidence="7">PK-1</fullName>
    </submittedName>
</protein>
<reference evidence="7 8" key="6">
    <citation type="journal article" date="2014" name="PLoS ONE">
        <title>Genome Sequence and Analysis of Buzura suppressaria Nucleopolyhedrovirus: A Group II Alphabaculovirus.</title>
        <authorList>
            <person name="Zhu Z."/>
            <person name="Yin F."/>
            <person name="Liu X."/>
            <person name="Hou D."/>
            <person name="Wang J."/>
            <person name="Zhang L."/>
            <person name="Arif B."/>
            <person name="Wang H."/>
            <person name="Deng F."/>
            <person name="Hu Z."/>
        </authorList>
    </citation>
    <scope>NUCLEOTIDE SEQUENCE [LARGE SCALE GENOMIC DNA]</scope>
    <source>
        <strain evidence="7">Hubei</strain>
    </source>
</reference>
<keyword evidence="5" id="KW-0067">ATP-binding</keyword>
<dbReference type="InterPro" id="IPR011009">
    <property type="entry name" value="Kinase-like_dom_sf"/>
</dbReference>
<keyword evidence="2" id="KW-0808">Transferase</keyword>
<dbReference type="EMBL" id="KF611977">
    <property type="protein sequence ID" value="AHH82592.1"/>
    <property type="molecule type" value="Genomic_DNA"/>
</dbReference>
<dbReference type="PROSITE" id="PS50011">
    <property type="entry name" value="PROTEIN_KINASE_DOM"/>
    <property type="match status" value="1"/>
</dbReference>
<keyword evidence="8" id="KW-1185">Reference proteome</keyword>
<name>W5VRZ7_NPVBS</name>
<evidence type="ECO:0000313" key="8">
    <source>
        <dbReference type="Proteomes" id="UP000214366"/>
    </source>
</evidence>
<reference evidence="7 8" key="4">
    <citation type="journal article" date="1998" name="J. Gen. Virol.">
        <title>Distinct gene arrangement in the Buzura suppressaria single-nucleocapsid nucleopolyhedrovirus genome.</title>
        <authorList>
            <person name="Hu Z.H."/>
            <person name="Arif B.M."/>
            <person name="Jin F."/>
            <person name="Martens J.W."/>
            <person name="Chen X.W."/>
            <person name="Sun J.S."/>
            <person name="Zuidema D."/>
            <person name="Goldbach R.W."/>
            <person name="Vlak J.M."/>
        </authorList>
    </citation>
    <scope>NUCLEOTIDE SEQUENCE [LARGE SCALE GENOMIC DNA]</scope>
    <source>
        <strain evidence="7">Hubei</strain>
    </source>
</reference>
<reference evidence="7 8" key="5">
    <citation type="journal article" date="1998" name="Virus Res.">
        <title>Genetic organization of the HindIII-I region of the single-nucleocapsid nucleopolyhedrovirus of Buzura suppressaria.</title>
        <authorList>
            <person name="Hu Z.H."/>
            <person name="Arif B.M."/>
            <person name="Sun J.S."/>
            <person name="Chen X.W."/>
            <person name="Zuidema D."/>
            <person name="Goldbach R.W."/>
            <person name="Vlak J.M."/>
        </authorList>
    </citation>
    <scope>NUCLEOTIDE SEQUENCE [LARGE SCALE GENOMIC DNA]</scope>
    <source>
        <strain evidence="7">Hubei</strain>
    </source>
</reference>
<feature type="domain" description="Protein kinase" evidence="6">
    <location>
        <begin position="17"/>
        <end position="264"/>
    </location>
</feature>
<dbReference type="InterPro" id="IPR008271">
    <property type="entry name" value="Ser/Thr_kinase_AS"/>
</dbReference>
<dbReference type="GO" id="GO:0005524">
    <property type="term" value="F:ATP binding"/>
    <property type="evidence" value="ECO:0007669"/>
    <property type="project" value="UniProtKB-KW"/>
</dbReference>
<reference evidence="7 8" key="2">
    <citation type="journal article" date="1997" name="Virus Res.">
        <title>Characterization of the ecdysteroid UDP-glucosyltransferase gene of a single nucleocapsid nucleopolyhedrovirus of Buzura suppressaria.</title>
        <authorList>
            <person name="Hu Z.H."/>
            <person name="Broer R."/>
            <person name="Westerlaken J."/>
            <person name="Martens J.W."/>
            <person name="Jin F."/>
            <person name="Jehle J.A."/>
            <person name="Wang L.M."/>
            <person name="Vlak J.M."/>
        </authorList>
    </citation>
    <scope>NUCLEOTIDE SEQUENCE [LARGE SCALE GENOMIC DNA]</scope>
    <source>
        <strain evidence="7">Hubei</strain>
    </source>
</reference>
<dbReference type="InterPro" id="IPR000719">
    <property type="entry name" value="Prot_kinase_dom"/>
</dbReference>
<accession>W5VRZ7</accession>
<reference evidence="7 8" key="3">
    <citation type="journal article" date="1998" name="J. Gen. Virol.">
        <title>The single-nucleocapsid nucleopolyhedrovirus of Buzura suppressaria encodes a P10 protein.</title>
        <authorList>
            <person name="van Oers M.M."/>
            <person name="Hu Z."/>
            <person name="Arif B.M."/>
            <person name="van Strien E.A."/>
            <person name="van Lent J.W."/>
            <person name="Vlak J.M."/>
        </authorList>
    </citation>
    <scope>NUCLEOTIDE SEQUENCE [LARGE SCALE GENOMIC DNA]</scope>
    <source>
        <strain evidence="7">Hubei</strain>
    </source>
</reference>
<evidence type="ECO:0000256" key="3">
    <source>
        <dbReference type="ARBA" id="ARBA00022741"/>
    </source>
</evidence>
<dbReference type="Gene3D" id="3.30.200.20">
    <property type="entry name" value="Phosphorylase Kinase, domain 1"/>
    <property type="match status" value="1"/>
</dbReference>
<evidence type="ECO:0000256" key="4">
    <source>
        <dbReference type="ARBA" id="ARBA00022777"/>
    </source>
</evidence>
<dbReference type="GO" id="GO:0004674">
    <property type="term" value="F:protein serine/threonine kinase activity"/>
    <property type="evidence" value="ECO:0007669"/>
    <property type="project" value="UniProtKB-KW"/>
</dbReference>